<protein>
    <submittedName>
        <fullName evidence="2">Uncharacterized protein</fullName>
    </submittedName>
</protein>
<evidence type="ECO:0000313" key="2">
    <source>
        <dbReference type="EMBL" id="SVC36873.1"/>
    </source>
</evidence>
<sequence>MGSQDDGPAEAAAPRPKRRRSQPLKVANQIPQSRRKEIEKALEDTQGTPKRWS</sequence>
<feature type="region of interest" description="Disordered" evidence="1">
    <location>
        <begin position="1"/>
        <end position="53"/>
    </location>
</feature>
<gene>
    <name evidence="2" type="ORF">METZ01_LOCUS289727</name>
</gene>
<dbReference type="AlphaFoldDB" id="A0A382LKS4"/>
<reference evidence="2" key="1">
    <citation type="submission" date="2018-05" db="EMBL/GenBank/DDBJ databases">
        <authorList>
            <person name="Lanie J.A."/>
            <person name="Ng W.-L."/>
            <person name="Kazmierczak K.M."/>
            <person name="Andrzejewski T.M."/>
            <person name="Davidsen T.M."/>
            <person name="Wayne K.J."/>
            <person name="Tettelin H."/>
            <person name="Glass J.I."/>
            <person name="Rusch D."/>
            <person name="Podicherti R."/>
            <person name="Tsui H.-C.T."/>
            <person name="Winkler M.E."/>
        </authorList>
    </citation>
    <scope>NUCLEOTIDE SEQUENCE</scope>
</reference>
<proteinExistence type="predicted"/>
<evidence type="ECO:0000256" key="1">
    <source>
        <dbReference type="SAM" id="MobiDB-lite"/>
    </source>
</evidence>
<organism evidence="2">
    <name type="scientific">marine metagenome</name>
    <dbReference type="NCBI Taxonomy" id="408172"/>
    <lineage>
        <taxon>unclassified sequences</taxon>
        <taxon>metagenomes</taxon>
        <taxon>ecological metagenomes</taxon>
    </lineage>
</organism>
<name>A0A382LKS4_9ZZZZ</name>
<dbReference type="EMBL" id="UINC01087477">
    <property type="protein sequence ID" value="SVC36873.1"/>
    <property type="molecule type" value="Genomic_DNA"/>
</dbReference>
<feature type="compositionally biased region" description="Basic and acidic residues" evidence="1">
    <location>
        <begin position="34"/>
        <end position="43"/>
    </location>
</feature>
<feature type="non-terminal residue" evidence="2">
    <location>
        <position position="53"/>
    </location>
</feature>
<accession>A0A382LKS4</accession>